<evidence type="ECO:0000259" key="23">
    <source>
        <dbReference type="Pfam" id="PF05524"/>
    </source>
</evidence>
<dbReference type="Gene3D" id="3.50.30.10">
    <property type="entry name" value="Phosphohistidine domain"/>
    <property type="match status" value="1"/>
</dbReference>
<dbReference type="PANTHER" id="PTHR46244">
    <property type="entry name" value="PHOSPHOENOLPYRUVATE-PROTEIN PHOSPHOTRANSFERASE"/>
    <property type="match status" value="1"/>
</dbReference>
<dbReference type="Pfam" id="PF02896">
    <property type="entry name" value="PEP-utilizers_C"/>
    <property type="match status" value="1"/>
</dbReference>
<dbReference type="InterPro" id="IPR018274">
    <property type="entry name" value="PEP_util_AS"/>
</dbReference>
<evidence type="ECO:0000256" key="2">
    <source>
        <dbReference type="ARBA" id="ARBA00001946"/>
    </source>
</evidence>
<protein>
    <recommendedName>
        <fullName evidence="7 17">Phosphoenolpyruvate-protein phosphotransferase</fullName>
        <ecNumber evidence="6 17">2.7.3.9</ecNumber>
    </recommendedName>
    <alternativeName>
        <fullName evidence="16 17">Phosphotransferase system, enzyme I</fullName>
    </alternativeName>
</protein>
<evidence type="ECO:0000256" key="11">
    <source>
        <dbReference type="ARBA" id="ARBA00022679"/>
    </source>
</evidence>
<comment type="cofactor">
    <cofactor evidence="2 17 20">
        <name>Mg(2+)</name>
        <dbReference type="ChEBI" id="CHEBI:18420"/>
    </cofactor>
</comment>
<evidence type="ECO:0000256" key="17">
    <source>
        <dbReference type="PIRNR" id="PIRNR000732"/>
    </source>
</evidence>
<keyword evidence="12 17" id="KW-0598">Phosphotransferase system</keyword>
<comment type="subcellular location">
    <subcellularLocation>
        <location evidence="4 17">Cytoplasm</location>
    </subcellularLocation>
</comment>
<comment type="function">
    <text evidence="3 17">General (non sugar-specific) component of the phosphoenolpyruvate-dependent sugar phosphotransferase system (sugar PTS). This major carbohydrate active-transport system catalyzes the phosphorylation of incoming sugar substrates concomitantly with their translocation across the cell membrane. Enzyme I transfers the phosphoryl group from phosphoenolpyruvate (PEP) to the phosphoryl carrier protein (HPr).</text>
</comment>
<keyword evidence="13 17" id="KW-0479">Metal-binding</keyword>
<evidence type="ECO:0000256" key="12">
    <source>
        <dbReference type="ARBA" id="ARBA00022683"/>
    </source>
</evidence>
<dbReference type="Gene3D" id="3.20.20.60">
    <property type="entry name" value="Phosphoenolpyruvate-binding domains"/>
    <property type="match status" value="1"/>
</dbReference>
<evidence type="ECO:0000256" key="7">
    <source>
        <dbReference type="ARBA" id="ARBA00016544"/>
    </source>
</evidence>
<evidence type="ECO:0000256" key="10">
    <source>
        <dbReference type="ARBA" id="ARBA00022597"/>
    </source>
</evidence>
<evidence type="ECO:0000256" key="14">
    <source>
        <dbReference type="ARBA" id="ARBA00022777"/>
    </source>
</evidence>
<keyword evidence="10 17" id="KW-0762">Sugar transport</keyword>
<dbReference type="EC" id="2.7.3.9" evidence="6 17"/>
<evidence type="ECO:0000256" key="1">
    <source>
        <dbReference type="ARBA" id="ARBA00000683"/>
    </source>
</evidence>
<dbReference type="GO" id="GO:0008965">
    <property type="term" value="F:phosphoenolpyruvate-protein phosphotransferase activity"/>
    <property type="evidence" value="ECO:0007669"/>
    <property type="project" value="UniProtKB-EC"/>
</dbReference>
<keyword evidence="8 17" id="KW-0813">Transport</keyword>
<dbReference type="PROSITE" id="PS00370">
    <property type="entry name" value="PEP_ENZYMES_PHOS_SITE"/>
    <property type="match status" value="1"/>
</dbReference>
<dbReference type="PRINTS" id="PR01736">
    <property type="entry name" value="PHPHTRNFRASE"/>
</dbReference>
<dbReference type="InterPro" id="IPR036637">
    <property type="entry name" value="Phosphohistidine_dom_sf"/>
</dbReference>
<feature type="binding site" evidence="20">
    <location>
        <position position="457"/>
    </location>
    <ligand>
        <name>Mg(2+)</name>
        <dbReference type="ChEBI" id="CHEBI:18420"/>
    </ligand>
</feature>
<dbReference type="Gene3D" id="1.10.274.10">
    <property type="entry name" value="PtsI, HPr-binding domain"/>
    <property type="match status" value="1"/>
</dbReference>
<evidence type="ECO:0000256" key="20">
    <source>
        <dbReference type="PIRSR" id="PIRSR000732-3"/>
    </source>
</evidence>
<dbReference type="PROSITE" id="PS00742">
    <property type="entry name" value="PEP_ENZYMES_2"/>
    <property type="match status" value="1"/>
</dbReference>
<keyword evidence="25" id="KW-1185">Reference proteome</keyword>
<dbReference type="Proteomes" id="UP000593765">
    <property type="component" value="Chromosome"/>
</dbReference>
<accession>A0A7M2X103</accession>
<dbReference type="InterPro" id="IPR006318">
    <property type="entry name" value="PTS_EI-like"/>
</dbReference>
<dbReference type="InterPro" id="IPR023151">
    <property type="entry name" value="PEP_util_CS"/>
</dbReference>
<dbReference type="InterPro" id="IPR000121">
    <property type="entry name" value="PEP_util_C"/>
</dbReference>
<dbReference type="GO" id="GO:0005737">
    <property type="term" value="C:cytoplasm"/>
    <property type="evidence" value="ECO:0007669"/>
    <property type="project" value="UniProtKB-SubCell"/>
</dbReference>
<dbReference type="RefSeq" id="WP_206294617.1">
    <property type="nucleotide sequence ID" value="NZ_CP063458.1"/>
</dbReference>
<evidence type="ECO:0000256" key="5">
    <source>
        <dbReference type="ARBA" id="ARBA00007837"/>
    </source>
</evidence>
<dbReference type="SUPFAM" id="SSF52009">
    <property type="entry name" value="Phosphohistidine domain"/>
    <property type="match status" value="1"/>
</dbReference>
<gene>
    <name evidence="24" type="primary">ptsP</name>
    <name evidence="24" type="ORF">IPV69_08440</name>
</gene>
<dbReference type="InterPro" id="IPR036618">
    <property type="entry name" value="PtsI_HPr-bd_sf"/>
</dbReference>
<proteinExistence type="inferred from homology"/>
<dbReference type="InterPro" id="IPR008731">
    <property type="entry name" value="PTS_EIN"/>
</dbReference>
<dbReference type="InterPro" id="IPR040442">
    <property type="entry name" value="Pyrv_kinase-like_dom_sf"/>
</dbReference>
<evidence type="ECO:0000313" key="25">
    <source>
        <dbReference type="Proteomes" id="UP000593765"/>
    </source>
</evidence>
<dbReference type="GO" id="GO:0046872">
    <property type="term" value="F:metal ion binding"/>
    <property type="evidence" value="ECO:0007669"/>
    <property type="project" value="UniProtKB-KW"/>
</dbReference>
<feature type="binding site" evidence="20">
    <location>
        <position position="433"/>
    </location>
    <ligand>
        <name>Mg(2+)</name>
        <dbReference type="ChEBI" id="CHEBI:18420"/>
    </ligand>
</feature>
<keyword evidence="9 17" id="KW-0963">Cytoplasm</keyword>
<evidence type="ECO:0000256" key="15">
    <source>
        <dbReference type="ARBA" id="ARBA00022842"/>
    </source>
</evidence>
<evidence type="ECO:0000259" key="21">
    <source>
        <dbReference type="Pfam" id="PF00391"/>
    </source>
</evidence>
<feature type="domain" description="PEP-utilising enzyme mobile" evidence="21">
    <location>
        <begin position="155"/>
        <end position="227"/>
    </location>
</feature>
<dbReference type="AlphaFoldDB" id="A0A7M2X103"/>
<feature type="binding site" evidence="19">
    <location>
        <position position="334"/>
    </location>
    <ligand>
        <name>phosphoenolpyruvate</name>
        <dbReference type="ChEBI" id="CHEBI:58702"/>
    </ligand>
</feature>
<dbReference type="InterPro" id="IPR015813">
    <property type="entry name" value="Pyrv/PenolPyrv_kinase-like_dom"/>
</dbReference>
<dbReference type="SUPFAM" id="SSF47831">
    <property type="entry name" value="Enzyme I of the PEP:sugar phosphotransferase system HPr-binding (sub)domain"/>
    <property type="match status" value="1"/>
</dbReference>
<dbReference type="GO" id="GO:0009401">
    <property type="term" value="P:phosphoenolpyruvate-dependent sugar phosphotransferase system"/>
    <property type="evidence" value="ECO:0007669"/>
    <property type="project" value="UniProtKB-KW"/>
</dbReference>
<evidence type="ECO:0000256" key="9">
    <source>
        <dbReference type="ARBA" id="ARBA00022490"/>
    </source>
</evidence>
<dbReference type="InterPro" id="IPR050499">
    <property type="entry name" value="PEP-utilizing_PTS_enzyme"/>
</dbReference>
<feature type="binding site" evidence="19">
    <location>
        <position position="298"/>
    </location>
    <ligand>
        <name>phosphoenolpyruvate</name>
        <dbReference type="ChEBI" id="CHEBI:58702"/>
    </ligand>
</feature>
<dbReference type="NCBIfam" id="TIGR01417">
    <property type="entry name" value="PTS_I_fam"/>
    <property type="match status" value="1"/>
</dbReference>
<sequence length="579" mass="63877">MEIKKGISVAPGVVIATAVVLDAEDLVVPKRHIDASEVAREIQRLSDAIGQAVVDLTKLRDEVTATAGKEIGGIFDVHLGVLRDRTLVNSVLTEIQAQQITAEYAVSVVMRKYRSKFATMSDRYMQERVKDIDDIEKRLLRVLIGQKHQDLAHLDQPVVVIAHDLLPSQTAALDRKHVVGFATDVGGRTSHTAIVARAMGIPAVVGLGNITSEASGGDTVIIDGTRGYVIVNPDAEQLAEHREAGRKFIAHENTLKGIAKQPAITKDGHAVILQANIEFASDIDDAVAHGAEGIGLYRTEFLYLASTKEPTEEDHYAAYAEAIRRLGGKPLVIRTLDLGADKYTQDRAANPERNPFLGDRSIRMCLHDIPMFKRQLRAIMRASVLGDVRVMFPMICTLMELRQARMILNDVMEELEDEGVEFRRDIPIGMMVEVPSVAIMPDVFAKEVNFFSIGTNDLIQYTLAVDRTNEKVAGLFCPAHPAVLKLIRDVIRAGSRNGISVSVCGEMAGDPLYTLLLLGLGLNNFSMNGPDVPEVKKVIRSTTIEHARQVARRVMSFDSERQVMHFLREETRKIIPDAF</sequence>
<evidence type="ECO:0000256" key="4">
    <source>
        <dbReference type="ARBA" id="ARBA00004496"/>
    </source>
</evidence>
<comment type="catalytic activity">
    <reaction evidence="1 17">
        <text>L-histidyl-[protein] + phosphoenolpyruvate = N(pros)-phospho-L-histidyl-[protein] + pyruvate</text>
        <dbReference type="Rhea" id="RHEA:23880"/>
        <dbReference type="Rhea" id="RHEA-COMP:9745"/>
        <dbReference type="Rhea" id="RHEA-COMP:9746"/>
        <dbReference type="ChEBI" id="CHEBI:15361"/>
        <dbReference type="ChEBI" id="CHEBI:29979"/>
        <dbReference type="ChEBI" id="CHEBI:58702"/>
        <dbReference type="ChEBI" id="CHEBI:64837"/>
        <dbReference type="EC" id="2.7.3.9"/>
    </reaction>
</comment>
<dbReference type="Pfam" id="PF00391">
    <property type="entry name" value="PEP-utilizers"/>
    <property type="match status" value="1"/>
</dbReference>
<feature type="domain" description="PEP-utilising enzyme C-terminal" evidence="22">
    <location>
        <begin position="258"/>
        <end position="542"/>
    </location>
</feature>
<evidence type="ECO:0000256" key="6">
    <source>
        <dbReference type="ARBA" id="ARBA00012232"/>
    </source>
</evidence>
<reference evidence="24 25" key="1">
    <citation type="submission" date="2020-10" db="EMBL/GenBank/DDBJ databases">
        <title>Wide distribution of Phycisphaera-like planctomycetes from WD2101 soil group in peatlands and genome analysis of the first cultivated representative.</title>
        <authorList>
            <person name="Dedysh S.N."/>
            <person name="Beletsky A.V."/>
            <person name="Ivanova A."/>
            <person name="Kulichevskaya I.S."/>
            <person name="Suzina N.E."/>
            <person name="Philippov D.A."/>
            <person name="Rakitin A.L."/>
            <person name="Mardanov A.V."/>
            <person name="Ravin N.V."/>
        </authorList>
    </citation>
    <scope>NUCLEOTIDE SEQUENCE [LARGE SCALE GENOMIC DNA]</scope>
    <source>
        <strain evidence="24 25">M1803</strain>
    </source>
</reference>
<name>A0A7M2X103_9BACT</name>
<keyword evidence="11 17" id="KW-0808">Transferase</keyword>
<feature type="active site" description="Proton donor" evidence="18">
    <location>
        <position position="504"/>
    </location>
</feature>
<dbReference type="PIRSF" id="PIRSF000732">
    <property type="entry name" value="PTS_enzyme_I"/>
    <property type="match status" value="1"/>
</dbReference>
<dbReference type="InterPro" id="IPR008279">
    <property type="entry name" value="PEP-util_enz_mobile_dom"/>
</dbReference>
<feature type="binding site" evidence="19">
    <location>
        <begin position="456"/>
        <end position="457"/>
    </location>
    <ligand>
        <name>phosphoenolpyruvate</name>
        <dbReference type="ChEBI" id="CHEBI:58702"/>
    </ligand>
</feature>
<evidence type="ECO:0000259" key="22">
    <source>
        <dbReference type="Pfam" id="PF02896"/>
    </source>
</evidence>
<dbReference type="GO" id="GO:0016301">
    <property type="term" value="F:kinase activity"/>
    <property type="evidence" value="ECO:0007669"/>
    <property type="project" value="UniProtKB-KW"/>
</dbReference>
<organism evidence="24 25">
    <name type="scientific">Humisphaera borealis</name>
    <dbReference type="NCBI Taxonomy" id="2807512"/>
    <lineage>
        <taxon>Bacteria</taxon>
        <taxon>Pseudomonadati</taxon>
        <taxon>Planctomycetota</taxon>
        <taxon>Phycisphaerae</taxon>
        <taxon>Tepidisphaerales</taxon>
        <taxon>Tepidisphaeraceae</taxon>
        <taxon>Humisphaera</taxon>
    </lineage>
</organism>
<evidence type="ECO:0000256" key="16">
    <source>
        <dbReference type="ARBA" id="ARBA00033235"/>
    </source>
</evidence>
<dbReference type="PANTHER" id="PTHR46244:SF3">
    <property type="entry name" value="PHOSPHOENOLPYRUVATE-PROTEIN PHOSPHOTRANSFERASE"/>
    <property type="match status" value="1"/>
</dbReference>
<evidence type="ECO:0000256" key="18">
    <source>
        <dbReference type="PIRSR" id="PIRSR000732-1"/>
    </source>
</evidence>
<evidence type="ECO:0000256" key="3">
    <source>
        <dbReference type="ARBA" id="ARBA00002728"/>
    </source>
</evidence>
<dbReference type="InterPro" id="IPR024692">
    <property type="entry name" value="PTS_EI"/>
</dbReference>
<comment type="similarity">
    <text evidence="5 17">Belongs to the PEP-utilizing enzyme family.</text>
</comment>
<dbReference type="KEGG" id="hbs:IPV69_08440"/>
<evidence type="ECO:0000256" key="8">
    <source>
        <dbReference type="ARBA" id="ARBA00022448"/>
    </source>
</evidence>
<feature type="active site" description="Tele-phosphohistidine intermediate" evidence="18">
    <location>
        <position position="191"/>
    </location>
</feature>
<evidence type="ECO:0000313" key="24">
    <source>
        <dbReference type="EMBL" id="QOV91365.1"/>
    </source>
</evidence>
<dbReference type="EMBL" id="CP063458">
    <property type="protein sequence ID" value="QOV91365.1"/>
    <property type="molecule type" value="Genomic_DNA"/>
</dbReference>
<evidence type="ECO:0000256" key="13">
    <source>
        <dbReference type="ARBA" id="ARBA00022723"/>
    </source>
</evidence>
<evidence type="ECO:0000256" key="19">
    <source>
        <dbReference type="PIRSR" id="PIRSR000732-2"/>
    </source>
</evidence>
<dbReference type="SUPFAM" id="SSF51621">
    <property type="entry name" value="Phosphoenolpyruvate/pyruvate domain"/>
    <property type="match status" value="1"/>
</dbReference>
<feature type="domain" description="Phosphotransferase system enzyme I N-terminal" evidence="23">
    <location>
        <begin position="5"/>
        <end position="128"/>
    </location>
</feature>
<feature type="binding site" evidence="19">
    <location>
        <position position="467"/>
    </location>
    <ligand>
        <name>phosphoenolpyruvate</name>
        <dbReference type="ChEBI" id="CHEBI:58702"/>
    </ligand>
</feature>
<keyword evidence="15 17" id="KW-0460">Magnesium</keyword>
<keyword evidence="14 17" id="KW-0418">Kinase</keyword>
<dbReference type="Pfam" id="PF05524">
    <property type="entry name" value="PEP-utilisers_N"/>
    <property type="match status" value="1"/>
</dbReference>